<evidence type="ECO:0000256" key="8">
    <source>
        <dbReference type="ARBA" id="ARBA00022833"/>
    </source>
</evidence>
<accession>A0A7K6QX75</accession>
<dbReference type="GO" id="GO:0005681">
    <property type="term" value="C:spliceosomal complex"/>
    <property type="evidence" value="ECO:0007669"/>
    <property type="project" value="UniProtKB-KW"/>
</dbReference>
<dbReference type="GO" id="GO:0006397">
    <property type="term" value="P:mRNA processing"/>
    <property type="evidence" value="ECO:0007669"/>
    <property type="project" value="UniProtKB-KW"/>
</dbReference>
<dbReference type="InterPro" id="IPR031622">
    <property type="entry name" value="Znf-SCNM1"/>
</dbReference>
<dbReference type="Proteomes" id="UP000580879">
    <property type="component" value="Unassembled WGS sequence"/>
</dbReference>
<reference evidence="14 15" key="1">
    <citation type="submission" date="2019-09" db="EMBL/GenBank/DDBJ databases">
        <title>Bird 10,000 Genomes (B10K) Project - Family phase.</title>
        <authorList>
            <person name="Zhang G."/>
        </authorList>
    </citation>
    <scope>NUCLEOTIDE SEQUENCE [LARGE SCALE GENOMIC DNA]</scope>
    <source>
        <strain evidence="14">B10K-DU-029-53</strain>
    </source>
</reference>
<dbReference type="OrthoDB" id="1924550at2759"/>
<evidence type="ECO:0000259" key="13">
    <source>
        <dbReference type="Pfam" id="PF15805"/>
    </source>
</evidence>
<dbReference type="EMBL" id="VZRZ01005873">
    <property type="protein sequence ID" value="NWW78353.1"/>
    <property type="molecule type" value="Genomic_DNA"/>
</dbReference>
<organism evidence="14 15">
    <name type="scientific">Climacteris rufus</name>
    <name type="common">rufous treecreeper</name>
    <dbReference type="NCBI Taxonomy" id="47695"/>
    <lineage>
        <taxon>Eukaryota</taxon>
        <taxon>Metazoa</taxon>
        <taxon>Chordata</taxon>
        <taxon>Craniata</taxon>
        <taxon>Vertebrata</taxon>
        <taxon>Euteleostomi</taxon>
        <taxon>Archelosauria</taxon>
        <taxon>Archosauria</taxon>
        <taxon>Dinosauria</taxon>
        <taxon>Saurischia</taxon>
        <taxon>Theropoda</taxon>
        <taxon>Coelurosauria</taxon>
        <taxon>Aves</taxon>
        <taxon>Neognathae</taxon>
        <taxon>Neoaves</taxon>
        <taxon>Telluraves</taxon>
        <taxon>Australaves</taxon>
        <taxon>Passeriformes</taxon>
        <taxon>Climacteridae</taxon>
        <taxon>Climacteris</taxon>
    </lineage>
</organism>
<dbReference type="GO" id="GO:0008380">
    <property type="term" value="P:RNA splicing"/>
    <property type="evidence" value="ECO:0007669"/>
    <property type="project" value="UniProtKB-KW"/>
</dbReference>
<feature type="region of interest" description="Disordered" evidence="11">
    <location>
        <begin position="134"/>
        <end position="244"/>
    </location>
</feature>
<feature type="non-terminal residue" evidence="14">
    <location>
        <position position="244"/>
    </location>
</feature>
<evidence type="ECO:0000259" key="12">
    <source>
        <dbReference type="Pfam" id="PF15803"/>
    </source>
</evidence>
<proteinExistence type="predicted"/>
<evidence type="ECO:0000256" key="1">
    <source>
        <dbReference type="ARBA" id="ARBA00004324"/>
    </source>
</evidence>
<keyword evidence="4" id="KW-0507">mRNA processing</keyword>
<evidence type="ECO:0000256" key="9">
    <source>
        <dbReference type="ARBA" id="ARBA00023187"/>
    </source>
</evidence>
<feature type="non-terminal residue" evidence="14">
    <location>
        <position position="1"/>
    </location>
</feature>
<keyword evidence="5" id="KW-0479">Metal-binding</keyword>
<dbReference type="AlphaFoldDB" id="A0A7K6QX75"/>
<dbReference type="InterPro" id="IPR031625">
    <property type="entry name" value="SCNM1_acidic"/>
</dbReference>
<dbReference type="Pfam" id="PF15803">
    <property type="entry name" value="zf-SCNM1"/>
    <property type="match status" value="1"/>
</dbReference>
<feature type="domain" description="Sodium channel modifier 1 acidic C-terminal" evidence="13">
    <location>
        <begin position="212"/>
        <end position="242"/>
    </location>
</feature>
<sequence length="244" mass="26386">QKRRVADLLASAIPEDEALLLRSGRFACSVCPHRPVCDTLEALAVHRAGRKHLHSERLRRVPGRLQIWPQMCRCVWPGGRGGMGVASPDPCPCSQGCSQAPLLARTRWIAQNALLKSTPYSSCSWRAGQVGETRFPRNTPFPTFTPPFPSLSRHPEGCKERKIPKSQGVKPGAAPDPAAPPAPAQVSPAPGGVVGGISKFQPLSSPFPSIPSRGWIQDPSGKWMKDKNVEFDSDEEEPPALLPG</sequence>
<comment type="subcellular location">
    <subcellularLocation>
        <location evidence="1">Nucleus speckle</location>
    </subcellularLocation>
    <subcellularLocation>
        <location evidence="2">Nucleus</location>
        <location evidence="2">Nucleoplasm</location>
    </subcellularLocation>
</comment>
<evidence type="ECO:0000256" key="6">
    <source>
        <dbReference type="ARBA" id="ARBA00022728"/>
    </source>
</evidence>
<evidence type="ECO:0000256" key="4">
    <source>
        <dbReference type="ARBA" id="ARBA00022664"/>
    </source>
</evidence>
<evidence type="ECO:0000256" key="11">
    <source>
        <dbReference type="SAM" id="MobiDB-lite"/>
    </source>
</evidence>
<name>A0A7K6QX75_9PASS</name>
<dbReference type="PANTHER" id="PTHR32297">
    <property type="entry name" value="SODIUM CHANNEL MODIFIER 1"/>
    <property type="match status" value="1"/>
</dbReference>
<dbReference type="InterPro" id="IPR033570">
    <property type="entry name" value="SCNM1"/>
</dbReference>
<keyword evidence="10" id="KW-0539">Nucleus</keyword>
<dbReference type="PANTHER" id="PTHR32297:SF1">
    <property type="entry name" value="SODIUM CHANNEL MODIFIER 1"/>
    <property type="match status" value="1"/>
</dbReference>
<evidence type="ECO:0000256" key="5">
    <source>
        <dbReference type="ARBA" id="ARBA00022723"/>
    </source>
</evidence>
<dbReference type="GO" id="GO:0008270">
    <property type="term" value="F:zinc ion binding"/>
    <property type="evidence" value="ECO:0007669"/>
    <property type="project" value="UniProtKB-KW"/>
</dbReference>
<feature type="compositionally biased region" description="Basic and acidic residues" evidence="11">
    <location>
        <begin position="153"/>
        <end position="163"/>
    </location>
</feature>
<evidence type="ECO:0000256" key="7">
    <source>
        <dbReference type="ARBA" id="ARBA00022771"/>
    </source>
</evidence>
<keyword evidence="7" id="KW-0863">Zinc-finger</keyword>
<gene>
    <name evidence="14" type="primary">Scnm1</name>
    <name evidence="14" type="ORF">CLIRUF_R11930</name>
</gene>
<keyword evidence="9" id="KW-0508">mRNA splicing</keyword>
<evidence type="ECO:0000256" key="3">
    <source>
        <dbReference type="ARBA" id="ARBA00020620"/>
    </source>
</evidence>
<dbReference type="GO" id="GO:0016607">
    <property type="term" value="C:nuclear speck"/>
    <property type="evidence" value="ECO:0007669"/>
    <property type="project" value="UniProtKB-SubCell"/>
</dbReference>
<evidence type="ECO:0000313" key="14">
    <source>
        <dbReference type="EMBL" id="NWW78353.1"/>
    </source>
</evidence>
<evidence type="ECO:0000256" key="2">
    <source>
        <dbReference type="ARBA" id="ARBA00004642"/>
    </source>
</evidence>
<protein>
    <recommendedName>
        <fullName evidence="3">Sodium channel modifier 1</fullName>
    </recommendedName>
</protein>
<evidence type="ECO:0000256" key="10">
    <source>
        <dbReference type="ARBA" id="ARBA00023242"/>
    </source>
</evidence>
<feature type="domain" description="Sodium channel modifier 1 zinc-finger" evidence="12">
    <location>
        <begin position="28"/>
        <end position="54"/>
    </location>
</feature>
<keyword evidence="15" id="KW-1185">Reference proteome</keyword>
<comment type="caution">
    <text evidence="14">The sequence shown here is derived from an EMBL/GenBank/DDBJ whole genome shotgun (WGS) entry which is preliminary data.</text>
</comment>
<keyword evidence="6" id="KW-0747">Spliceosome</keyword>
<evidence type="ECO:0000313" key="15">
    <source>
        <dbReference type="Proteomes" id="UP000580879"/>
    </source>
</evidence>
<dbReference type="Pfam" id="PF15805">
    <property type="entry name" value="SCNM1_acidic"/>
    <property type="match status" value="1"/>
</dbReference>
<keyword evidence="8" id="KW-0862">Zinc</keyword>